<dbReference type="Pfam" id="PF00004">
    <property type="entry name" value="AAA"/>
    <property type="match status" value="1"/>
</dbReference>
<evidence type="ECO:0000259" key="5">
    <source>
        <dbReference type="SMART" id="SM00382"/>
    </source>
</evidence>
<comment type="similarity">
    <text evidence="3">Belongs to the activator 1 small subunits family. CTF18 subfamily.</text>
</comment>
<accession>A0A2N9GAJ8</accession>
<feature type="compositionally biased region" description="Polar residues" evidence="4">
    <location>
        <begin position="76"/>
        <end position="85"/>
    </location>
</feature>
<dbReference type="InterPro" id="IPR027417">
    <property type="entry name" value="P-loop_NTPase"/>
</dbReference>
<feature type="compositionally biased region" description="Basic and acidic residues" evidence="4">
    <location>
        <begin position="90"/>
        <end position="99"/>
    </location>
</feature>
<dbReference type="PANTHER" id="PTHR46765:SF1">
    <property type="entry name" value="P-LOOP CONTAINING NUCLEOSIDE TRIPHOSPHATE HYDROLASES SUPERFAMILY PROTEIN"/>
    <property type="match status" value="1"/>
</dbReference>
<feature type="compositionally biased region" description="Basic and acidic residues" evidence="4">
    <location>
        <begin position="434"/>
        <end position="446"/>
    </location>
</feature>
<name>A0A2N9GAJ8_FAGSY</name>
<organism evidence="6">
    <name type="scientific">Fagus sylvatica</name>
    <name type="common">Beechnut</name>
    <dbReference type="NCBI Taxonomy" id="28930"/>
    <lineage>
        <taxon>Eukaryota</taxon>
        <taxon>Viridiplantae</taxon>
        <taxon>Streptophyta</taxon>
        <taxon>Embryophyta</taxon>
        <taxon>Tracheophyta</taxon>
        <taxon>Spermatophyta</taxon>
        <taxon>Magnoliopsida</taxon>
        <taxon>eudicotyledons</taxon>
        <taxon>Gunneridae</taxon>
        <taxon>Pentapetalae</taxon>
        <taxon>rosids</taxon>
        <taxon>fabids</taxon>
        <taxon>Fagales</taxon>
        <taxon>Fagaceae</taxon>
        <taxon>Fagus</taxon>
    </lineage>
</organism>
<feature type="compositionally biased region" description="Acidic residues" evidence="4">
    <location>
        <begin position="28"/>
        <end position="47"/>
    </location>
</feature>
<dbReference type="PANTHER" id="PTHR46765">
    <property type="entry name" value="P-LOOP CONTAINING NUCLEOSIDE TRIPHOSPHATE HYDROLASES SUPERFAMILY PROTEIN"/>
    <property type="match status" value="1"/>
</dbReference>
<dbReference type="SMART" id="SM00382">
    <property type="entry name" value="AAA"/>
    <property type="match status" value="1"/>
</dbReference>
<dbReference type="GO" id="GO:0016887">
    <property type="term" value="F:ATP hydrolysis activity"/>
    <property type="evidence" value="ECO:0007669"/>
    <property type="project" value="InterPro"/>
</dbReference>
<dbReference type="GO" id="GO:0005634">
    <property type="term" value="C:nucleus"/>
    <property type="evidence" value="ECO:0007669"/>
    <property type="project" value="UniProtKB-SubCell"/>
</dbReference>
<dbReference type="EMBL" id="OIVN01001669">
    <property type="protein sequence ID" value="SPC96480.1"/>
    <property type="molecule type" value="Genomic_DNA"/>
</dbReference>
<feature type="compositionally biased region" description="Polar residues" evidence="4">
    <location>
        <begin position="309"/>
        <end position="319"/>
    </location>
</feature>
<dbReference type="GO" id="GO:0005524">
    <property type="term" value="F:ATP binding"/>
    <property type="evidence" value="ECO:0007669"/>
    <property type="project" value="InterPro"/>
</dbReference>
<evidence type="ECO:0000313" key="6">
    <source>
        <dbReference type="EMBL" id="SPC96480.1"/>
    </source>
</evidence>
<feature type="compositionally biased region" description="Acidic residues" evidence="4">
    <location>
        <begin position="1"/>
        <end position="18"/>
    </location>
</feature>
<evidence type="ECO:0000256" key="2">
    <source>
        <dbReference type="ARBA" id="ARBA00023242"/>
    </source>
</evidence>
<dbReference type="CDD" id="cd00009">
    <property type="entry name" value="AAA"/>
    <property type="match status" value="1"/>
</dbReference>
<evidence type="ECO:0000256" key="3">
    <source>
        <dbReference type="ARBA" id="ARBA00043975"/>
    </source>
</evidence>
<feature type="region of interest" description="Disordered" evidence="4">
    <location>
        <begin position="434"/>
        <end position="455"/>
    </location>
</feature>
<sequence>MDMDMEEMDIPLPEELEFLESNSHLYDDYPDLEPPESYPDEEQEEEPQPQPQQPTPLTDPPLISETQINGHKRSRSNGPDASTPETAGLSDEKRSRIDDLEPESEEDWLRYSPPPQETNHVVEEPEEKILSRYASQIDGDCIPVTAPSGDRVYAKMCRVEREERLNKMHMKVQSGGLILEPVNVLLQRVEQEAFTKALQASSEGQNDIILPETPVVHEQLWVDKYAPSSFTELLSDEQTNREIVVLLQVLLWLKQWDSGVFGSEIRSTSDEVLSSLRRHSSIAQHQKHSDSNFQRKSRGHRWHNERFRNSNNLDYENSNSKGIQDLLNKNSRLTGPPEHKILLLCGPPGLGKTTLAHVAAKHCGYRVVEVNASDDRSSSTIEAKILDVVQMNSVMADSKPKCLVIDEIDGALGDGKGAVEVIVKMVSAEKKSDLGKENVAKEEQSGKKSSKKGRKSASLSRPVICICNDLYAPVLRPLRQVLHNPPDLCFPWKSIWRVKAPPRVAFFMWTATWGRILTCDNLKRKGFVLASWCCMCKNAEETVDHLLIHCWFARQLWNFVFQSVGIDWVLPHHVPKMLFSWWNWFGKRSSGVWNLIPSCLMWTIWRERNKRTFENMETPLAKIIEIFFVFSF</sequence>
<dbReference type="Gene3D" id="3.40.50.300">
    <property type="entry name" value="P-loop containing nucleotide triphosphate hydrolases"/>
    <property type="match status" value="1"/>
</dbReference>
<keyword evidence="2" id="KW-0539">Nucleus</keyword>
<dbReference type="InterPro" id="IPR003959">
    <property type="entry name" value="ATPase_AAA_core"/>
</dbReference>
<dbReference type="InterPro" id="IPR003593">
    <property type="entry name" value="AAA+_ATPase"/>
</dbReference>
<protein>
    <recommendedName>
        <fullName evidence="5">AAA+ ATPase domain-containing protein</fullName>
    </recommendedName>
</protein>
<feature type="compositionally biased region" description="Pro residues" evidence="4">
    <location>
        <begin position="48"/>
        <end position="59"/>
    </location>
</feature>
<feature type="region of interest" description="Disordered" evidence="4">
    <location>
        <begin position="1"/>
        <end position="123"/>
    </location>
</feature>
<comment type="subcellular location">
    <subcellularLocation>
        <location evidence="1">Nucleus</location>
    </subcellularLocation>
</comment>
<dbReference type="Pfam" id="PF13966">
    <property type="entry name" value="zf-RVT"/>
    <property type="match status" value="1"/>
</dbReference>
<gene>
    <name evidence="6" type="ORF">FSB_LOCUS24362</name>
</gene>
<feature type="domain" description="AAA+ ATPase" evidence="5">
    <location>
        <begin position="338"/>
        <end position="488"/>
    </location>
</feature>
<dbReference type="InterPro" id="IPR026960">
    <property type="entry name" value="RVT-Znf"/>
</dbReference>
<feature type="region of interest" description="Disordered" evidence="4">
    <location>
        <begin position="281"/>
        <end position="319"/>
    </location>
</feature>
<reference evidence="6" key="1">
    <citation type="submission" date="2018-02" db="EMBL/GenBank/DDBJ databases">
        <authorList>
            <person name="Cohen D.B."/>
            <person name="Kent A.D."/>
        </authorList>
    </citation>
    <scope>NUCLEOTIDE SEQUENCE</scope>
</reference>
<dbReference type="SUPFAM" id="SSF52540">
    <property type="entry name" value="P-loop containing nucleoside triphosphate hydrolases"/>
    <property type="match status" value="1"/>
</dbReference>
<evidence type="ECO:0000256" key="4">
    <source>
        <dbReference type="SAM" id="MobiDB-lite"/>
    </source>
</evidence>
<evidence type="ECO:0000256" key="1">
    <source>
        <dbReference type="ARBA" id="ARBA00004123"/>
    </source>
</evidence>
<dbReference type="InterPro" id="IPR053016">
    <property type="entry name" value="CTF18-RFC_complex"/>
</dbReference>
<dbReference type="AlphaFoldDB" id="A0A2N9GAJ8"/>
<proteinExistence type="inferred from homology"/>